<keyword evidence="10" id="KW-1185">Reference proteome</keyword>
<dbReference type="InterPro" id="IPR019514">
    <property type="entry name" value="Syndetin_C"/>
</dbReference>
<dbReference type="GO" id="GO:0000149">
    <property type="term" value="F:SNARE binding"/>
    <property type="evidence" value="ECO:0007669"/>
    <property type="project" value="TreeGrafter"/>
</dbReference>
<comment type="similarity">
    <text evidence="1">Belongs to the DNA2/NAM7 helicase family. SDE3 subfamily.</text>
</comment>
<dbReference type="InterPro" id="IPR035892">
    <property type="entry name" value="C2_domain_sf"/>
</dbReference>
<accession>A0A1J1IYL4</accession>
<dbReference type="SMART" id="SM00239">
    <property type="entry name" value="C2"/>
    <property type="match status" value="1"/>
</dbReference>
<feature type="compositionally biased region" description="Polar residues" evidence="7">
    <location>
        <begin position="1754"/>
        <end position="1764"/>
    </location>
</feature>
<dbReference type="GO" id="GO:0042147">
    <property type="term" value="P:retrograde transport, endosome to Golgi"/>
    <property type="evidence" value="ECO:0007669"/>
    <property type="project" value="InterPro"/>
</dbReference>
<dbReference type="Pfam" id="PF10475">
    <property type="entry name" value="Vps54_N"/>
    <property type="match status" value="1"/>
</dbReference>
<name>A0A1J1IYL4_9DIPT</name>
<evidence type="ECO:0000256" key="4">
    <source>
        <dbReference type="ARBA" id="ARBA00022927"/>
    </source>
</evidence>
<sequence length="2196" mass="252180">MKVPEKSVECSTESRTIIGNIIKIQDEILHLETGSDRELFVPLHDYPDLKWFFVEGDVLRLECIIENDDNSWNPTNGCFGNIIDVKSLKPNREKHEIGLVTAVLNNYAIIDGSVIVSFAFTSEQPKLGSYYEYEAVETSTMLDGREYRWRVSKFLNSVKDKSEVDKIDEYSKIHMHISPFECQQSKYTNTKFVQILNESSQPVTLQSCEITSNYGLIKLDKTKYNFTLKPKTGSYKIYFKINCNTCGSFKEELTADFGIFKRKGEILLHIYGKSNETHQPDNQLHLSLSRQLIPGVRVRDTPRFIEIRMRDYEIPPELREIDFRKQTELLLHENLIPNFPFLIEDLSPLNYIQKMRYFLFMEELAMEIHFSRYKIDRGHFENKQEYLRLEIEGVAEKRPSISIGDFIHVSDAFDKKKETIYEGHIHKVEQNAILVKFHRDFHQTHNRKDYNVQFFFSRTSYKRQHHALNVAISEIGQGYDFLFPKMKSANKLPQVDAEISTKGKILINGKQHDWFNEKLNKYQKNAVINILRGVCRPLPYIIYGPPGTGKTQTVIECIEQISDKMPWSRIIIAAPSNSAANIIVERLISSGRYKGGDFVRFVSFNQIEKNLIPDHLKKYCATIDIGFDGGKASNMTSTECGLKLNCSKSVIIQYKIYISTLSSLGPLMQIKFLEDHFTHVLIDEAGQCVEADTLIPISFVSRNRGQVILAGDPKQLGPVIVSQVAKICGQEKSFLERLSEHEYYLPKENVYDCRFVTKLKKNYRSLPSILHVYNTLSYEGELEAEINDVDSEEIKLLQSIDKILWNRSTAVPKCGIFFINVDGTNQRSVESCSWMNNEEAAKIFIFICQLKKAGVDMKDIGIITPYALQVKNLRRIVTETMPDCGLKIGTVEEFQGQERKIILVSTVRTNPQHLKSDQQFNLGFLNCSKRMNVAISRARALLVVFGKGSVLDRDEKWRNLINFTKDNGTHIRQITMESGGVSNERWNKAVIGLSPDFLRLVPQNFQESVDREAAMALQQQYACPIGLAANTIGRLSITIAQAKLAKNYGLTRMDPYVRIRVGHYIYETQTDPNGGKTPRWNKVFHTQLPAGVNKIFLEIYDECNFTVDELIAWAEVKIPDVVLERGETHDDWHALSGKIGDHKEGHIDLVLSFTSAAALAAQRPVQQQPVVFLPNVSGRALPVYVQQPGAQPQQAVPQQPPPVQPVTEEDIANLMEMFPSVDKDCKSLVKSRIMQKVGDLKFKLKNLKDNLLKQPIQIPQMGFSDHNIHNISIVPQSYLNTRTKSEKDETDGVKSNESTKLSDQEILESTEAIYFTEDVDTGIYELKKLSEKGKDFDVEDIEQIMAKLKSQHKVISKKALQMILEKRNECNLEFQNINQTEKIVQESMWVCQKARSYLSFAKKHLATSSLEILAAYKKRQTVLHILEILKFFQELKLTNQKINNLLQSGSYSEAIQILLQNKNQSEQYIEFTCTESLKQKLQDTLDLTEVSLDNALNGITQNFDSNTYSELINAYKLLGKTHLAMDQLHMNFISATHTTAFNVLKENLDQIPTEQKLLFEQMCENLRLDNLVPCLAQLSKSFWRILVCYYQVKLWHQNYKLYKCSQSSSSKEQKEDLLNDDYIHEKLRKGQLRIWSDMQAKFCTFIQITRLSHLKYENFIQVLSIIQRMKKVGNEFCDDNSQKMIEVMKNQSTEFFKRYHISCLDEVNLFIEHEVWIQVQSFSSVLQLQEFRMVKRALKRHYLEKKTGDGETTAVLTVNNNSPSKKSRDMMIDDSSANSQDESSIYGSCGYFIRFSEKSSPFENLYDQKMIEEDILAGIADETSCYYSEDSSDNDNENVNQISSGDEQITSSLTVNNTSLNILRIIGRYLQMCRLLYGISAHIIYSMTELIDFYIYGVYEIFGKDLLVSGDALLSPILNNNLKRTSELIISKVRKWPPSMQMIEADLKDPEQFYALAKRINAVESCNSLIHHFTFLHGYLSHLIDSTRSSHEEISNERQSLKSYIEETQLSVKDMRKPIFTCITSRAIDIQATIIAINKIKWDVSHVNVQHNSYIEVINRATQLFALRLEEISQSMTIPKEALWDSYCHVVTHVLVEGYSNAKKCSAAGRALMQLDFTHFLSVLEQLSGMKHPVHQQYVDQYLKAFYLGSALEEFITTQNNYSLKHKTGLIVCACNDKKLRQKLLALVEISNESKN</sequence>
<evidence type="ECO:0000256" key="6">
    <source>
        <dbReference type="ARBA" id="ARBA00047984"/>
    </source>
</evidence>
<evidence type="ECO:0000256" key="5">
    <source>
        <dbReference type="ARBA" id="ARBA00023054"/>
    </source>
</evidence>
<dbReference type="CDD" id="cd04016">
    <property type="entry name" value="C2_Tollip"/>
    <property type="match status" value="1"/>
</dbReference>
<dbReference type="Pfam" id="PF00168">
    <property type="entry name" value="C2"/>
    <property type="match status" value="1"/>
</dbReference>
<dbReference type="GO" id="GO:0032456">
    <property type="term" value="P:endocytic recycling"/>
    <property type="evidence" value="ECO:0007669"/>
    <property type="project" value="InterPro"/>
</dbReference>
<dbReference type="CDD" id="cd18808">
    <property type="entry name" value="SF1_C_Upf1"/>
    <property type="match status" value="1"/>
</dbReference>
<dbReference type="InterPro" id="IPR037301">
    <property type="entry name" value="Tollip_C2"/>
</dbReference>
<dbReference type="GO" id="GO:0005829">
    <property type="term" value="C:cytosol"/>
    <property type="evidence" value="ECO:0007669"/>
    <property type="project" value="GOC"/>
</dbReference>
<keyword evidence="3" id="KW-0813">Transport</keyword>
<dbReference type="InterPro" id="IPR000008">
    <property type="entry name" value="C2_dom"/>
</dbReference>
<dbReference type="Pfam" id="PF10474">
    <property type="entry name" value="Syndetin_C"/>
    <property type="match status" value="1"/>
</dbReference>
<dbReference type="PANTHER" id="PTHR13258:SF0">
    <property type="entry name" value="SYNDETIN"/>
    <property type="match status" value="1"/>
</dbReference>
<dbReference type="InterPro" id="IPR027417">
    <property type="entry name" value="P-loop_NTPase"/>
</dbReference>
<dbReference type="STRING" id="568069.A0A1J1IYL4"/>
<gene>
    <name evidence="9" type="ORF">CLUMA_CG017842</name>
</gene>
<evidence type="ECO:0000256" key="2">
    <source>
        <dbReference type="ARBA" id="ARBA00012552"/>
    </source>
</evidence>
<reference evidence="9 10" key="1">
    <citation type="submission" date="2015-04" db="EMBL/GenBank/DDBJ databases">
        <authorList>
            <person name="Syromyatnikov M.Y."/>
            <person name="Popov V.N."/>
        </authorList>
    </citation>
    <scope>NUCLEOTIDE SEQUENCE [LARGE SCALE GENOMIC DNA]</scope>
</reference>
<evidence type="ECO:0000313" key="10">
    <source>
        <dbReference type="Proteomes" id="UP000183832"/>
    </source>
</evidence>
<dbReference type="EC" id="3.6.4.13" evidence="2"/>
<dbReference type="Gene3D" id="3.40.50.300">
    <property type="entry name" value="P-loop containing nucleotide triphosphate hydrolases"/>
    <property type="match status" value="2"/>
</dbReference>
<dbReference type="InterPro" id="IPR041677">
    <property type="entry name" value="DNA2/NAM7_AAA_11"/>
</dbReference>
<comment type="catalytic activity">
    <reaction evidence="6">
        <text>ATP + H2O = ADP + phosphate + H(+)</text>
        <dbReference type="Rhea" id="RHEA:13065"/>
        <dbReference type="ChEBI" id="CHEBI:15377"/>
        <dbReference type="ChEBI" id="CHEBI:15378"/>
        <dbReference type="ChEBI" id="CHEBI:30616"/>
        <dbReference type="ChEBI" id="CHEBI:43474"/>
        <dbReference type="ChEBI" id="CHEBI:456216"/>
        <dbReference type="EC" id="3.6.4.13"/>
    </reaction>
</comment>
<protein>
    <recommendedName>
        <fullName evidence="2">RNA helicase</fullName>
        <ecNumber evidence="2">3.6.4.13</ecNumber>
    </recommendedName>
</protein>
<proteinExistence type="inferred from homology"/>
<dbReference type="InterPro" id="IPR047187">
    <property type="entry name" value="SF1_C_Upf1"/>
</dbReference>
<dbReference type="PANTHER" id="PTHR13258">
    <property type="entry name" value="SYNDETIN"/>
    <property type="match status" value="1"/>
</dbReference>
<evidence type="ECO:0000256" key="1">
    <source>
        <dbReference type="ARBA" id="ARBA00005601"/>
    </source>
</evidence>
<keyword evidence="5" id="KW-0175">Coiled coil</keyword>
<dbReference type="Pfam" id="PF13087">
    <property type="entry name" value="AAA_12"/>
    <property type="match status" value="1"/>
</dbReference>
<dbReference type="GO" id="GO:0015031">
    <property type="term" value="P:protein transport"/>
    <property type="evidence" value="ECO:0007669"/>
    <property type="project" value="UniProtKB-KW"/>
</dbReference>
<dbReference type="GO" id="GO:1990745">
    <property type="term" value="C:EARP complex"/>
    <property type="evidence" value="ECO:0007669"/>
    <property type="project" value="InterPro"/>
</dbReference>
<dbReference type="Proteomes" id="UP000183832">
    <property type="component" value="Unassembled WGS sequence"/>
</dbReference>
<keyword evidence="4" id="KW-0653">Protein transport</keyword>
<dbReference type="InterPro" id="IPR019515">
    <property type="entry name" value="VPS54_N"/>
</dbReference>
<dbReference type="OrthoDB" id="10263345at2759"/>
<feature type="domain" description="C2" evidence="8">
    <location>
        <begin position="1019"/>
        <end position="1133"/>
    </location>
</feature>
<evidence type="ECO:0000259" key="8">
    <source>
        <dbReference type="PROSITE" id="PS50004"/>
    </source>
</evidence>
<dbReference type="Pfam" id="PF21634">
    <property type="entry name" value="MOV-10_beta-barrel"/>
    <property type="match status" value="1"/>
</dbReference>
<evidence type="ECO:0000256" key="3">
    <source>
        <dbReference type="ARBA" id="ARBA00022448"/>
    </source>
</evidence>
<dbReference type="SUPFAM" id="SSF52540">
    <property type="entry name" value="P-loop containing nucleoside triphosphate hydrolases"/>
    <property type="match status" value="1"/>
</dbReference>
<evidence type="ECO:0000313" key="9">
    <source>
        <dbReference type="EMBL" id="CRL04786.1"/>
    </source>
</evidence>
<dbReference type="InterPro" id="IPR049080">
    <property type="entry name" value="MOV-10-like_beta-barrel"/>
</dbReference>
<dbReference type="GO" id="GO:0003724">
    <property type="term" value="F:RNA helicase activity"/>
    <property type="evidence" value="ECO:0007669"/>
    <property type="project" value="UniProtKB-EC"/>
</dbReference>
<dbReference type="InterPro" id="IPR040047">
    <property type="entry name" value="VPS50"/>
</dbReference>
<dbReference type="Gene3D" id="2.60.40.150">
    <property type="entry name" value="C2 domain"/>
    <property type="match status" value="1"/>
</dbReference>
<feature type="region of interest" description="Disordered" evidence="7">
    <location>
        <begin position="1754"/>
        <end position="1782"/>
    </location>
</feature>
<organism evidence="9 10">
    <name type="scientific">Clunio marinus</name>
    <dbReference type="NCBI Taxonomy" id="568069"/>
    <lineage>
        <taxon>Eukaryota</taxon>
        <taxon>Metazoa</taxon>
        <taxon>Ecdysozoa</taxon>
        <taxon>Arthropoda</taxon>
        <taxon>Hexapoda</taxon>
        <taxon>Insecta</taxon>
        <taxon>Pterygota</taxon>
        <taxon>Neoptera</taxon>
        <taxon>Endopterygota</taxon>
        <taxon>Diptera</taxon>
        <taxon>Nematocera</taxon>
        <taxon>Chironomoidea</taxon>
        <taxon>Chironomidae</taxon>
        <taxon>Clunio</taxon>
    </lineage>
</organism>
<dbReference type="PROSITE" id="PS50004">
    <property type="entry name" value="C2"/>
    <property type="match status" value="1"/>
</dbReference>
<evidence type="ECO:0000256" key="7">
    <source>
        <dbReference type="SAM" id="MobiDB-lite"/>
    </source>
</evidence>
<dbReference type="SUPFAM" id="SSF49562">
    <property type="entry name" value="C2 domain (Calcium/lipid-binding domain, CaLB)"/>
    <property type="match status" value="1"/>
</dbReference>
<dbReference type="Pfam" id="PF13086">
    <property type="entry name" value="AAA_11"/>
    <property type="match status" value="2"/>
</dbReference>
<dbReference type="InterPro" id="IPR041679">
    <property type="entry name" value="DNA2/NAM7-like_C"/>
</dbReference>
<dbReference type="EMBL" id="CVRI01000063">
    <property type="protein sequence ID" value="CRL04786.1"/>
    <property type="molecule type" value="Genomic_DNA"/>
</dbReference>